<dbReference type="VEuPathDB" id="FungiDB:P168DRAFT_188507"/>
<reference evidence="2" key="1">
    <citation type="submission" date="2016-12" db="EMBL/GenBank/DDBJ databases">
        <title>The genomes of Aspergillus section Nigri reveals drivers in fungal speciation.</title>
        <authorList>
            <consortium name="DOE Joint Genome Institute"/>
            <person name="Vesth T.C."/>
            <person name="Nybo J."/>
            <person name="Theobald S."/>
            <person name="Brandl J."/>
            <person name="Frisvad J.C."/>
            <person name="Nielsen K.F."/>
            <person name="Lyhne E.K."/>
            <person name="Kogle M.E."/>
            <person name="Kuo A."/>
            <person name="Riley R."/>
            <person name="Clum A."/>
            <person name="Nolan M."/>
            <person name="Lipzen A."/>
            <person name="Salamov A."/>
            <person name="Henrissat B."/>
            <person name="Wiebenga A."/>
            <person name="De vries R.P."/>
            <person name="Grigoriev I.V."/>
            <person name="Mortensen U.H."/>
            <person name="Andersen M.R."/>
            <person name="Baker S.E."/>
        </authorList>
    </citation>
    <scope>NUCLEOTIDE SEQUENCE</scope>
    <source>
        <strain evidence="2">IBT 28561</strain>
    </source>
</reference>
<dbReference type="AlphaFoldDB" id="A0A2I1CYD9"/>
<comment type="caution">
    <text evidence="2">The sequence shown here is derived from an EMBL/GenBank/DDBJ whole genome shotgun (WGS) entry which is preliminary data.</text>
</comment>
<feature type="compositionally biased region" description="Polar residues" evidence="1">
    <location>
        <begin position="93"/>
        <end position="108"/>
    </location>
</feature>
<evidence type="ECO:0000313" key="3">
    <source>
        <dbReference type="Proteomes" id="UP000234254"/>
    </source>
</evidence>
<evidence type="ECO:0000313" key="2">
    <source>
        <dbReference type="EMBL" id="PKY02649.1"/>
    </source>
</evidence>
<feature type="compositionally biased region" description="Polar residues" evidence="1">
    <location>
        <begin position="7"/>
        <end position="19"/>
    </location>
</feature>
<dbReference type="Proteomes" id="UP000234254">
    <property type="component" value="Unassembled WGS sequence"/>
</dbReference>
<feature type="region of interest" description="Disordered" evidence="1">
    <location>
        <begin position="93"/>
        <end position="113"/>
    </location>
</feature>
<evidence type="ECO:0000256" key="1">
    <source>
        <dbReference type="SAM" id="MobiDB-lite"/>
    </source>
</evidence>
<dbReference type="OrthoDB" id="10263272at2759"/>
<dbReference type="EMBL" id="MSFM01000009">
    <property type="protein sequence ID" value="PKY02649.1"/>
    <property type="molecule type" value="Genomic_DNA"/>
</dbReference>
<organism evidence="2 3">
    <name type="scientific">Aspergillus campestris (strain IBT 28561)</name>
    <dbReference type="NCBI Taxonomy" id="1392248"/>
    <lineage>
        <taxon>Eukaryota</taxon>
        <taxon>Fungi</taxon>
        <taxon>Dikarya</taxon>
        <taxon>Ascomycota</taxon>
        <taxon>Pezizomycotina</taxon>
        <taxon>Eurotiomycetes</taxon>
        <taxon>Eurotiomycetidae</taxon>
        <taxon>Eurotiales</taxon>
        <taxon>Aspergillaceae</taxon>
        <taxon>Aspergillus</taxon>
        <taxon>Aspergillus subgen. Circumdati</taxon>
    </lineage>
</organism>
<accession>A0A2I1CYD9</accession>
<feature type="region of interest" description="Disordered" evidence="1">
    <location>
        <begin position="1"/>
        <end position="58"/>
    </location>
</feature>
<dbReference type="GeneID" id="36540524"/>
<gene>
    <name evidence="2" type="ORF">P168DRAFT_188507</name>
</gene>
<name>A0A2I1CYD9_ASPC2</name>
<protein>
    <submittedName>
        <fullName evidence="2">Uncharacterized protein</fullName>
    </submittedName>
</protein>
<proteinExistence type="predicted"/>
<dbReference type="RefSeq" id="XP_024691243.1">
    <property type="nucleotide sequence ID" value="XM_024833000.1"/>
</dbReference>
<sequence length="331" mass="36472">MSHESQDSFWQTEYSSEGSEASYLTPELTDSSEDGESKTSSEPPATPPTLIGPDFRSRPDIYTPLALTETPNDRKLAPKVIFKAINNFYVASDTCQSPSTTHTSSQDATDQDRRRAFKRRGAHMISDRFISMRGLIDSLPTQFQVGRNPLELSSEERVLRHRPLREDPFMPTRPRRPLSSPRVPVIRPHYGPHLVNDFAFGGGCGLDGLRRQISAGAVWNVGGSSAAIAQQPGAVFGGTNLHASGTTAPMHAARFLSPAASIERVQKYQSRVALALDIDPAARVLTSSGIWPLLEITPSPSSPNYERLSPLVWKENAWKRAERGQCKFQMG</sequence>
<keyword evidence="3" id="KW-1185">Reference proteome</keyword>